<dbReference type="InterPro" id="IPR010982">
    <property type="entry name" value="Lambda_DNA-bd_dom_sf"/>
</dbReference>
<dbReference type="PRINTS" id="PR00036">
    <property type="entry name" value="HTHLACI"/>
</dbReference>
<dbReference type="EMBL" id="JAHZIJ010000006">
    <property type="protein sequence ID" value="MBW7475310.1"/>
    <property type="molecule type" value="Genomic_DNA"/>
</dbReference>
<dbReference type="SMART" id="SM00354">
    <property type="entry name" value="HTH_LACI"/>
    <property type="match status" value="1"/>
</dbReference>
<dbReference type="GO" id="GO:0003677">
    <property type="term" value="F:DNA binding"/>
    <property type="evidence" value="ECO:0007669"/>
    <property type="project" value="UniProtKB-KW"/>
</dbReference>
<dbReference type="Pfam" id="PF13377">
    <property type="entry name" value="Peripla_BP_3"/>
    <property type="match status" value="1"/>
</dbReference>
<dbReference type="PANTHER" id="PTHR30146:SF149">
    <property type="entry name" value="HTH-TYPE TRANSCRIPTIONAL REGULATOR EBGR"/>
    <property type="match status" value="1"/>
</dbReference>
<dbReference type="RefSeq" id="WP_219872552.1">
    <property type="nucleotide sequence ID" value="NZ_JAHZIJ010000006.1"/>
</dbReference>
<feature type="region of interest" description="Disordered" evidence="4">
    <location>
        <begin position="56"/>
        <end position="80"/>
    </location>
</feature>
<keyword evidence="3" id="KW-0804">Transcription</keyword>
<evidence type="ECO:0000256" key="1">
    <source>
        <dbReference type="ARBA" id="ARBA00023015"/>
    </source>
</evidence>
<keyword evidence="1" id="KW-0805">Transcription regulation</keyword>
<dbReference type="PANTHER" id="PTHR30146">
    <property type="entry name" value="LACI-RELATED TRANSCRIPTIONAL REPRESSOR"/>
    <property type="match status" value="1"/>
</dbReference>
<accession>A0ABS7D5U2</accession>
<organism evidence="6 7">
    <name type="scientific">Paenibacillus oenotherae</name>
    <dbReference type="NCBI Taxonomy" id="1435645"/>
    <lineage>
        <taxon>Bacteria</taxon>
        <taxon>Bacillati</taxon>
        <taxon>Bacillota</taxon>
        <taxon>Bacilli</taxon>
        <taxon>Bacillales</taxon>
        <taxon>Paenibacillaceae</taxon>
        <taxon>Paenibacillus</taxon>
    </lineage>
</organism>
<evidence type="ECO:0000313" key="7">
    <source>
        <dbReference type="Proteomes" id="UP000812277"/>
    </source>
</evidence>
<gene>
    <name evidence="6" type="ORF">K0T92_11175</name>
</gene>
<dbReference type="InterPro" id="IPR046335">
    <property type="entry name" value="LacI/GalR-like_sensor"/>
</dbReference>
<dbReference type="Gene3D" id="1.10.260.40">
    <property type="entry name" value="lambda repressor-like DNA-binding domains"/>
    <property type="match status" value="1"/>
</dbReference>
<dbReference type="Pfam" id="PF00356">
    <property type="entry name" value="LacI"/>
    <property type="match status" value="1"/>
</dbReference>
<protein>
    <submittedName>
        <fullName evidence="6">LacI family DNA-binding transcriptional regulator</fullName>
    </submittedName>
</protein>
<keyword evidence="7" id="KW-1185">Reference proteome</keyword>
<sequence>MATIRDIAREAKVSAATVSRVLNADETLSVTEDTKNRILQTAERLNYAHSSRKRKAASAKAQLEEPGATGNTAIPGVSGAQDGKQSLRIGLLVWCPPEIEFEDPYFLAIRQGIERRLAELGIGLWKVFRLNSLHLESPQDELDGLIVVGKVLPEIALRLIGRNERIVFINFSPDEDNFDAVITDFKKATERALDHLTGKGFRRIGYIGGEECTHGLNGECFPFEEERHRAFRLYMTERGLYDTRDVHLGTWSLSDGYRLMKQAIDQGELPEAFFIGSDSAAIGALKALQEAGISVPERVAIVGFNDIELSSFINLPLTTVRICTEQMGRSSVNLLMERLEGREITVKLSVASSLVVRQSCGSQK</sequence>
<dbReference type="CDD" id="cd01392">
    <property type="entry name" value="HTH_LacI"/>
    <property type="match status" value="1"/>
</dbReference>
<keyword evidence="2 6" id="KW-0238">DNA-binding</keyword>
<dbReference type="Gene3D" id="3.40.50.2300">
    <property type="match status" value="2"/>
</dbReference>
<dbReference type="PROSITE" id="PS50932">
    <property type="entry name" value="HTH_LACI_2"/>
    <property type="match status" value="1"/>
</dbReference>
<dbReference type="SUPFAM" id="SSF53822">
    <property type="entry name" value="Periplasmic binding protein-like I"/>
    <property type="match status" value="1"/>
</dbReference>
<proteinExistence type="predicted"/>
<evidence type="ECO:0000256" key="2">
    <source>
        <dbReference type="ARBA" id="ARBA00023125"/>
    </source>
</evidence>
<dbReference type="PROSITE" id="PS00356">
    <property type="entry name" value="HTH_LACI_1"/>
    <property type="match status" value="1"/>
</dbReference>
<feature type="domain" description="HTH lacI-type" evidence="5">
    <location>
        <begin position="2"/>
        <end position="58"/>
    </location>
</feature>
<dbReference type="InterPro" id="IPR028082">
    <property type="entry name" value="Peripla_BP_I"/>
</dbReference>
<reference evidence="6 7" key="1">
    <citation type="submission" date="2021-07" db="EMBL/GenBank/DDBJ databases">
        <title>Paenibacillus radiodurans sp. nov., isolated from the southeastern edge of Tengger Desert.</title>
        <authorList>
            <person name="Zhang G."/>
        </authorList>
    </citation>
    <scope>NUCLEOTIDE SEQUENCE [LARGE SCALE GENOMIC DNA]</scope>
    <source>
        <strain evidence="6 7">DT7-4</strain>
    </source>
</reference>
<dbReference type="InterPro" id="IPR000843">
    <property type="entry name" value="HTH_LacI"/>
</dbReference>
<evidence type="ECO:0000256" key="3">
    <source>
        <dbReference type="ARBA" id="ARBA00023163"/>
    </source>
</evidence>
<evidence type="ECO:0000259" key="5">
    <source>
        <dbReference type="PROSITE" id="PS50932"/>
    </source>
</evidence>
<dbReference type="Proteomes" id="UP000812277">
    <property type="component" value="Unassembled WGS sequence"/>
</dbReference>
<comment type="caution">
    <text evidence="6">The sequence shown here is derived from an EMBL/GenBank/DDBJ whole genome shotgun (WGS) entry which is preliminary data.</text>
</comment>
<evidence type="ECO:0000256" key="4">
    <source>
        <dbReference type="SAM" id="MobiDB-lite"/>
    </source>
</evidence>
<evidence type="ECO:0000313" key="6">
    <source>
        <dbReference type="EMBL" id="MBW7475310.1"/>
    </source>
</evidence>
<dbReference type="SUPFAM" id="SSF47413">
    <property type="entry name" value="lambda repressor-like DNA-binding domains"/>
    <property type="match status" value="1"/>
</dbReference>
<name>A0ABS7D5U2_9BACL</name>
<dbReference type="CDD" id="cd01544">
    <property type="entry name" value="PBP1_GalR"/>
    <property type="match status" value="1"/>
</dbReference>